<dbReference type="InterPro" id="IPR012338">
    <property type="entry name" value="Beta-lactam/transpept-like"/>
</dbReference>
<dbReference type="EMBL" id="ALWX01000019">
    <property type="protein sequence ID" value="EKA61922.1"/>
    <property type="molecule type" value="Genomic_DNA"/>
</dbReference>
<keyword evidence="5" id="KW-0328">Glycosyltransferase</keyword>
<dbReference type="SUPFAM" id="SSF53955">
    <property type="entry name" value="Lysozyme-like"/>
    <property type="match status" value="1"/>
</dbReference>
<dbReference type="InterPro" id="IPR001264">
    <property type="entry name" value="Glyco_trans_51"/>
</dbReference>
<keyword evidence="7" id="KW-0378">Hydrolase</keyword>
<organism evidence="16 17">
    <name type="scientific">Janibacter hoylei PVAS-1</name>
    <dbReference type="NCBI Taxonomy" id="1210046"/>
    <lineage>
        <taxon>Bacteria</taxon>
        <taxon>Bacillati</taxon>
        <taxon>Actinomycetota</taxon>
        <taxon>Actinomycetes</taxon>
        <taxon>Micrococcales</taxon>
        <taxon>Intrasporangiaceae</taxon>
        <taxon>Janibacter</taxon>
    </lineage>
</organism>
<dbReference type="Gene3D" id="3.40.710.10">
    <property type="entry name" value="DD-peptidase/beta-lactamase superfamily"/>
    <property type="match status" value="1"/>
</dbReference>
<dbReference type="GO" id="GO:0006508">
    <property type="term" value="P:proteolysis"/>
    <property type="evidence" value="ECO:0007669"/>
    <property type="project" value="UniProtKB-KW"/>
</dbReference>
<dbReference type="GO" id="GO:0009002">
    <property type="term" value="F:serine-type D-Ala-D-Ala carboxypeptidase activity"/>
    <property type="evidence" value="ECO:0007669"/>
    <property type="project" value="UniProtKB-EC"/>
</dbReference>
<name>K1E922_9MICO</name>
<feature type="compositionally biased region" description="Basic residues" evidence="14">
    <location>
        <begin position="13"/>
        <end position="29"/>
    </location>
</feature>
<protein>
    <submittedName>
        <fullName evidence="16">Peptidoglycan glycosyltransferase</fullName>
    </submittedName>
</protein>
<comment type="caution">
    <text evidence="16">The sequence shown here is derived from an EMBL/GenBank/DDBJ whole genome shotgun (WGS) entry which is preliminary data.</text>
</comment>
<dbReference type="InterPro" id="IPR023346">
    <property type="entry name" value="Lysozyme-like_dom_sf"/>
</dbReference>
<dbReference type="SUPFAM" id="SSF56601">
    <property type="entry name" value="beta-lactamase/transpeptidase-like"/>
    <property type="match status" value="1"/>
</dbReference>
<evidence type="ECO:0000256" key="7">
    <source>
        <dbReference type="ARBA" id="ARBA00022801"/>
    </source>
</evidence>
<evidence type="ECO:0000256" key="2">
    <source>
        <dbReference type="ARBA" id="ARBA00007739"/>
    </source>
</evidence>
<dbReference type="GO" id="GO:0071555">
    <property type="term" value="P:cell wall organization"/>
    <property type="evidence" value="ECO:0007669"/>
    <property type="project" value="UniProtKB-KW"/>
</dbReference>
<accession>K1E922</accession>
<evidence type="ECO:0000256" key="14">
    <source>
        <dbReference type="SAM" id="MobiDB-lite"/>
    </source>
</evidence>
<evidence type="ECO:0000256" key="10">
    <source>
        <dbReference type="ARBA" id="ARBA00023268"/>
    </source>
</evidence>
<feature type="region of interest" description="Disordered" evidence="14">
    <location>
        <begin position="465"/>
        <end position="489"/>
    </location>
</feature>
<feature type="region of interest" description="Disordered" evidence="14">
    <location>
        <begin position="1"/>
        <end position="29"/>
    </location>
</feature>
<evidence type="ECO:0000256" key="1">
    <source>
        <dbReference type="ARBA" id="ARBA00007090"/>
    </source>
</evidence>
<evidence type="ECO:0000256" key="9">
    <source>
        <dbReference type="ARBA" id="ARBA00022984"/>
    </source>
</evidence>
<evidence type="ECO:0000256" key="3">
    <source>
        <dbReference type="ARBA" id="ARBA00022645"/>
    </source>
</evidence>
<keyword evidence="11" id="KW-0961">Cell wall biogenesis/degradation</keyword>
<dbReference type="FunFam" id="1.10.3810.10:FF:000001">
    <property type="entry name" value="Penicillin-binding protein 1A"/>
    <property type="match status" value="1"/>
</dbReference>
<feature type="domain" description="Glycosyl transferase family 51" evidence="15">
    <location>
        <begin position="84"/>
        <end position="257"/>
    </location>
</feature>
<evidence type="ECO:0000313" key="16">
    <source>
        <dbReference type="EMBL" id="EKA61922.1"/>
    </source>
</evidence>
<evidence type="ECO:0000313" key="17">
    <source>
        <dbReference type="Proteomes" id="UP000004474"/>
    </source>
</evidence>
<dbReference type="Gene3D" id="1.10.3810.10">
    <property type="entry name" value="Biosynthetic peptidoglycan transglycosylase-like"/>
    <property type="match status" value="1"/>
</dbReference>
<dbReference type="Proteomes" id="UP000004474">
    <property type="component" value="Unassembled WGS sequence"/>
</dbReference>
<dbReference type="InterPro" id="IPR036950">
    <property type="entry name" value="PBP_transglycosylase"/>
</dbReference>
<keyword evidence="9" id="KW-0573">Peptidoglycan synthesis</keyword>
<evidence type="ECO:0000256" key="13">
    <source>
        <dbReference type="ARBA" id="ARBA00049902"/>
    </source>
</evidence>
<evidence type="ECO:0000256" key="5">
    <source>
        <dbReference type="ARBA" id="ARBA00022676"/>
    </source>
</evidence>
<dbReference type="eggNOG" id="COG0744">
    <property type="taxonomic scope" value="Bacteria"/>
</dbReference>
<evidence type="ECO:0000256" key="8">
    <source>
        <dbReference type="ARBA" id="ARBA00022960"/>
    </source>
</evidence>
<proteinExistence type="inferred from homology"/>
<sequence length="489" mass="54547">MSDSPRSRAEARSRRRSSSRRSSARPKRGKRRILRKVLIGLTALVALGIGAVVAAYLLIDIPKPNDHAVSQASVIYYSDGKTEMDRIAKVNREAVELDRVPEHVQHAFLAAEDRSFYENRGISPKGIFRAVSGALAGEDRGGGSTITQQYVKNYFLTQDQTLERKGREILLSVKIDGELSKDEILTNYLNTIYFGRGADGIQTASKAYFNKDVEDLTPSEGALLASVIRGPSLYDPALGEEQTELATSRWNYVLDGMVDQGWMTASERAEQKFPKTKAPKRSQAKSDDIGFITEEVRSELRNRLELSDADIDRGGFKIVTTIDKDAQAAAVKAVKEHRPTGRRTADLHIGLASVQPGDGGDPGHVRRREVRPRQVRLLQLGRGRQDAGRLDDEALHDDRGPAQGHPAVHDVQRREPVLQPGLRLLRLRRHADPAGRWHRQLRQLVVRPGQHAHGDPEVGQHLLRAAQPRGHPEVDRRVRQGRRRHRVAG</sequence>
<evidence type="ECO:0000256" key="11">
    <source>
        <dbReference type="ARBA" id="ARBA00023316"/>
    </source>
</evidence>
<keyword evidence="10" id="KW-0511">Multifunctional enzyme</keyword>
<evidence type="ECO:0000256" key="12">
    <source>
        <dbReference type="ARBA" id="ARBA00034000"/>
    </source>
</evidence>
<dbReference type="GO" id="GO:0009252">
    <property type="term" value="P:peptidoglycan biosynthetic process"/>
    <property type="evidence" value="ECO:0007669"/>
    <property type="project" value="UniProtKB-KW"/>
</dbReference>
<reference evidence="16 17" key="1">
    <citation type="journal article" date="2012" name="J. Bacteriol.">
        <title>Genome Sequence of Janibacter hoylei MTCC8307, Isolated from the Stratospheric Air.</title>
        <authorList>
            <person name="Pawar S.P."/>
            <person name="Dhotre D.P."/>
            <person name="Shetty S.A."/>
            <person name="Chowdhury S.P."/>
            <person name="Chaudhari B.L."/>
            <person name="Shouche Y.S."/>
        </authorList>
    </citation>
    <scope>NUCLEOTIDE SEQUENCE [LARGE SCALE GENOMIC DNA]</scope>
    <source>
        <strain evidence="16 17">PVAS-1</strain>
    </source>
</reference>
<dbReference type="GO" id="GO:0008955">
    <property type="term" value="F:peptidoglycan glycosyltransferase activity"/>
    <property type="evidence" value="ECO:0007669"/>
    <property type="project" value="UniProtKB-EC"/>
</dbReference>
<evidence type="ECO:0000256" key="4">
    <source>
        <dbReference type="ARBA" id="ARBA00022670"/>
    </source>
</evidence>
<dbReference type="Pfam" id="PF00912">
    <property type="entry name" value="Transgly"/>
    <property type="match status" value="1"/>
</dbReference>
<feature type="compositionally biased region" description="Basic and acidic residues" evidence="14">
    <location>
        <begin position="383"/>
        <end position="400"/>
    </location>
</feature>
<comment type="catalytic activity">
    <reaction evidence="13">
        <text>[GlcNAc-(1-&gt;4)-Mur2Ac(oyl-L-Ala-gamma-D-Glu-L-Lys-D-Ala-D-Ala)](n)-di-trans,octa-cis-undecaprenyl diphosphate + beta-D-GlcNAc-(1-&gt;4)-Mur2Ac(oyl-L-Ala-gamma-D-Glu-L-Lys-D-Ala-D-Ala)-di-trans,octa-cis-undecaprenyl diphosphate = [GlcNAc-(1-&gt;4)-Mur2Ac(oyl-L-Ala-gamma-D-Glu-L-Lys-D-Ala-D-Ala)](n+1)-di-trans,octa-cis-undecaprenyl diphosphate + di-trans,octa-cis-undecaprenyl diphosphate + H(+)</text>
        <dbReference type="Rhea" id="RHEA:23708"/>
        <dbReference type="Rhea" id="RHEA-COMP:9602"/>
        <dbReference type="Rhea" id="RHEA-COMP:9603"/>
        <dbReference type="ChEBI" id="CHEBI:15378"/>
        <dbReference type="ChEBI" id="CHEBI:58405"/>
        <dbReference type="ChEBI" id="CHEBI:60033"/>
        <dbReference type="ChEBI" id="CHEBI:78435"/>
        <dbReference type="EC" id="2.4.99.28"/>
    </reaction>
</comment>
<evidence type="ECO:0000256" key="6">
    <source>
        <dbReference type="ARBA" id="ARBA00022679"/>
    </source>
</evidence>
<dbReference type="OrthoDB" id="9766909at2"/>
<feature type="compositionally biased region" description="Basic and acidic residues" evidence="14">
    <location>
        <begin position="1"/>
        <end position="12"/>
    </location>
</feature>
<comment type="similarity">
    <text evidence="2">In the N-terminal section; belongs to the glycosyltransferase 51 family.</text>
</comment>
<dbReference type="GO" id="GO:0008360">
    <property type="term" value="P:regulation of cell shape"/>
    <property type="evidence" value="ECO:0007669"/>
    <property type="project" value="UniProtKB-KW"/>
</dbReference>
<comment type="similarity">
    <text evidence="1">In the C-terminal section; belongs to the transpeptidase family.</text>
</comment>
<keyword evidence="4" id="KW-0645">Protease</keyword>
<comment type="catalytic activity">
    <reaction evidence="12">
        <text>Preferential cleavage: (Ac)2-L-Lys-D-Ala-|-D-Ala. Also transpeptidation of peptidyl-alanyl moieties that are N-acyl substituents of D-alanine.</text>
        <dbReference type="EC" id="3.4.16.4"/>
    </reaction>
</comment>
<dbReference type="PANTHER" id="PTHR32282">
    <property type="entry name" value="BINDING PROTEIN TRANSPEPTIDASE, PUTATIVE-RELATED"/>
    <property type="match status" value="1"/>
</dbReference>
<keyword evidence="6 16" id="KW-0808">Transferase</keyword>
<dbReference type="STRING" id="1210046.B277_05254"/>
<gene>
    <name evidence="16" type="ORF">B277_05254</name>
</gene>
<dbReference type="GO" id="GO:0030288">
    <property type="term" value="C:outer membrane-bounded periplasmic space"/>
    <property type="evidence" value="ECO:0007669"/>
    <property type="project" value="TreeGrafter"/>
</dbReference>
<evidence type="ECO:0000259" key="15">
    <source>
        <dbReference type="Pfam" id="PF00912"/>
    </source>
</evidence>
<feature type="region of interest" description="Disordered" evidence="14">
    <location>
        <begin position="383"/>
        <end position="409"/>
    </location>
</feature>
<dbReference type="PANTHER" id="PTHR32282:SF34">
    <property type="entry name" value="PENICILLIN-BINDING PROTEIN 1A"/>
    <property type="match status" value="1"/>
</dbReference>
<keyword evidence="8" id="KW-0133">Cell shape</keyword>
<dbReference type="AlphaFoldDB" id="K1E922"/>
<keyword evidence="3" id="KW-0121">Carboxypeptidase</keyword>
<feature type="compositionally biased region" description="Basic residues" evidence="14">
    <location>
        <begin position="479"/>
        <end position="489"/>
    </location>
</feature>
<dbReference type="InterPro" id="IPR050396">
    <property type="entry name" value="Glycosyltr_51/Transpeptidase"/>
</dbReference>